<keyword evidence="2" id="KW-1185">Reference proteome</keyword>
<gene>
    <name evidence="1" type="ORF">CLH61_08295</name>
</gene>
<dbReference type="AlphaFoldDB" id="A0A2G1UL12"/>
<dbReference type="Proteomes" id="UP000231409">
    <property type="component" value="Unassembled WGS sequence"/>
</dbReference>
<evidence type="ECO:0000313" key="1">
    <source>
        <dbReference type="EMBL" id="PHQ15135.1"/>
    </source>
</evidence>
<dbReference type="EMBL" id="NTFH01000007">
    <property type="protein sequence ID" value="PHQ15135.1"/>
    <property type="molecule type" value="Genomic_DNA"/>
</dbReference>
<proteinExistence type="predicted"/>
<name>A0A2G1UL12_9GAMM</name>
<sequence length="214" mass="24929">MSRLYERSQESLLCFECGHIDQDCEINRDLCSACGASRNLRLHTHYYRYAFYAMRYGYQYRKHYQSGSGAKPYLQHLDDVLVFVGMIIVSGIVQGASWDAIKVTLRKFTKKNAPQYDFSSQEIEEMISYVVDYESGFQKLPESTRNEILEEMIGDAAAENPKISKKLMLLMSQPDSPQRRKRAEILYRELVRRHTAKNKSLPPKSKTKSFWSKL</sequence>
<organism evidence="1 2">
    <name type="scientific">Marinobacter profundi</name>
    <dbReference type="NCBI Taxonomy" id="2666256"/>
    <lineage>
        <taxon>Bacteria</taxon>
        <taxon>Pseudomonadati</taxon>
        <taxon>Pseudomonadota</taxon>
        <taxon>Gammaproteobacteria</taxon>
        <taxon>Pseudomonadales</taxon>
        <taxon>Marinobacteraceae</taxon>
        <taxon>Marinobacter</taxon>
    </lineage>
</organism>
<accession>A0A2G1UL12</accession>
<comment type="caution">
    <text evidence="1">The sequence shown here is derived from an EMBL/GenBank/DDBJ whole genome shotgun (WGS) entry which is preliminary data.</text>
</comment>
<reference evidence="1 2" key="1">
    <citation type="submission" date="2017-09" db="EMBL/GenBank/DDBJ databases">
        <title>The draft genome sequences of Marinobacter sp. PWS21.</title>
        <authorList>
            <person name="Cao J."/>
        </authorList>
    </citation>
    <scope>NUCLEOTIDE SEQUENCE [LARGE SCALE GENOMIC DNA]</scope>
    <source>
        <strain evidence="1 2">PWS21</strain>
    </source>
</reference>
<protein>
    <submittedName>
        <fullName evidence="1">Uncharacterized protein</fullName>
    </submittedName>
</protein>
<evidence type="ECO:0000313" key="2">
    <source>
        <dbReference type="Proteomes" id="UP000231409"/>
    </source>
</evidence>